<keyword evidence="4" id="KW-0482">Metalloprotease</keyword>
<keyword evidence="2" id="KW-0645">Protease</keyword>
<dbReference type="PANTHER" id="PTHR30624">
    <property type="entry name" value="UNCHARACTERIZED PROTEIN TLDD AND PMBA"/>
    <property type="match status" value="1"/>
</dbReference>
<dbReference type="GO" id="GO:0008237">
    <property type="term" value="F:metallopeptidase activity"/>
    <property type="evidence" value="ECO:0007669"/>
    <property type="project" value="UniProtKB-KW"/>
</dbReference>
<dbReference type="GO" id="GO:0005829">
    <property type="term" value="C:cytosol"/>
    <property type="evidence" value="ECO:0007669"/>
    <property type="project" value="TreeGrafter"/>
</dbReference>
<dbReference type="GO" id="GO:0006508">
    <property type="term" value="P:proteolysis"/>
    <property type="evidence" value="ECO:0007669"/>
    <property type="project" value="UniProtKB-KW"/>
</dbReference>
<feature type="domain" description="Metalloprotease TldD/E central" evidence="7">
    <location>
        <begin position="112"/>
        <end position="221"/>
    </location>
</feature>
<evidence type="ECO:0000259" key="5">
    <source>
        <dbReference type="Pfam" id="PF01523"/>
    </source>
</evidence>
<dbReference type="InterPro" id="IPR045570">
    <property type="entry name" value="Metalloprtase-TldD/E_cen_dom"/>
</dbReference>
<proteinExistence type="inferred from homology"/>
<comment type="caution">
    <text evidence="8">The sequence shown here is derived from an EMBL/GenBank/DDBJ whole genome shotgun (WGS) entry which is preliminary data.</text>
</comment>
<dbReference type="RefSeq" id="WP_039633525.1">
    <property type="nucleotide sequence ID" value="NZ_AYSO01000017.1"/>
</dbReference>
<dbReference type="Pfam" id="PF19289">
    <property type="entry name" value="PmbA_TldD_3rd"/>
    <property type="match status" value="1"/>
</dbReference>
<evidence type="ECO:0000313" key="8">
    <source>
        <dbReference type="EMBL" id="KIE46490.1"/>
    </source>
</evidence>
<evidence type="ECO:0000256" key="4">
    <source>
        <dbReference type="ARBA" id="ARBA00023049"/>
    </source>
</evidence>
<dbReference type="SUPFAM" id="SSF111283">
    <property type="entry name" value="Putative modulator of DNA gyrase, PmbA/TldD"/>
    <property type="match status" value="1"/>
</dbReference>
<dbReference type="FunFam" id="3.30.2290.10:FF:000003">
    <property type="entry name" value="Zinc-dependent protease, TldD/PmbA family"/>
    <property type="match status" value="1"/>
</dbReference>
<dbReference type="Proteomes" id="UP000031366">
    <property type="component" value="Unassembled WGS sequence"/>
</dbReference>
<organism evidence="8 9">
    <name type="scientific">Clostridium argentinense CDC 2741</name>
    <dbReference type="NCBI Taxonomy" id="1418104"/>
    <lineage>
        <taxon>Bacteria</taxon>
        <taxon>Bacillati</taxon>
        <taxon>Bacillota</taxon>
        <taxon>Clostridia</taxon>
        <taxon>Eubacteriales</taxon>
        <taxon>Clostridiaceae</taxon>
        <taxon>Clostridium</taxon>
    </lineage>
</organism>
<dbReference type="InterPro" id="IPR035068">
    <property type="entry name" value="TldD/PmbA_N"/>
</dbReference>
<feature type="domain" description="Metalloprotease TldD/E C-terminal" evidence="6">
    <location>
        <begin position="231"/>
        <end position="476"/>
    </location>
</feature>
<name>A0A0C1UGI9_9CLOT</name>
<evidence type="ECO:0000313" key="9">
    <source>
        <dbReference type="Proteomes" id="UP000031366"/>
    </source>
</evidence>
<evidence type="ECO:0000256" key="2">
    <source>
        <dbReference type="ARBA" id="ARBA00022670"/>
    </source>
</evidence>
<accession>A0A0C1UGI9</accession>
<feature type="domain" description="Metalloprotease TldD/E N-terminal" evidence="5">
    <location>
        <begin position="21"/>
        <end position="82"/>
    </location>
</feature>
<keyword evidence="9" id="KW-1185">Reference proteome</keyword>
<reference evidence="8 9" key="1">
    <citation type="journal article" date="2015" name="Infect. Genet. Evol.">
        <title>Genomic sequences of six botulinum neurotoxin-producing strains representing three clostridial species illustrate the mobility and diversity of botulinum neurotoxin genes.</title>
        <authorList>
            <person name="Smith T.J."/>
            <person name="Hill K.K."/>
            <person name="Xie G."/>
            <person name="Foley B.T."/>
            <person name="Williamson C.H."/>
            <person name="Foster J.T."/>
            <person name="Johnson S.L."/>
            <person name="Chertkov O."/>
            <person name="Teshima H."/>
            <person name="Gibbons H.S."/>
            <person name="Johnsky L.A."/>
            <person name="Karavis M.A."/>
            <person name="Smith L.A."/>
        </authorList>
    </citation>
    <scope>NUCLEOTIDE SEQUENCE [LARGE SCALE GENOMIC DNA]</scope>
    <source>
        <strain evidence="8 9">CDC 2741</strain>
    </source>
</reference>
<dbReference type="AlphaFoldDB" id="A0A0C1UGI9"/>
<evidence type="ECO:0000256" key="1">
    <source>
        <dbReference type="ARBA" id="ARBA00005836"/>
    </source>
</evidence>
<dbReference type="InterPro" id="IPR045569">
    <property type="entry name" value="Metalloprtase-TldD/E_C"/>
</dbReference>
<comment type="similarity">
    <text evidence="1">Belongs to the peptidase U62 family.</text>
</comment>
<dbReference type="PANTHER" id="PTHR30624:SF10">
    <property type="entry name" value="CONSERVED PROTEIN"/>
    <property type="match status" value="1"/>
</dbReference>
<dbReference type="InterPro" id="IPR036059">
    <property type="entry name" value="TldD/PmbA_sf"/>
</dbReference>
<sequence>MKELIKEALDFLKSNGASYSDIRIVDRTKEYISTENLKVNNLENSRSKGIGIRVIYDGSLGFASSQNIEDIKKVAEKALRIAKASRTIQKEKINLSPKEVIVDHYSTPIKIDPFTVSKKEKIDLLFKAEEAMRSSGNLFKTNGSMQFQKEEKIFADTEGSYITQTLYESGAGIEAIAANDHDRQVRGYPASFGGNHGTAGYEFVTSLNLVENGNLIGKEAIMLLDAEECPSGVYDLVIDSSQMVLQIHESVGHPLELDRIFGSEAAYAGMSFVTTDKREKSFKYGSEHVTIVADGTLEQGLGTFGYDDDGVKAQKTVLIDKGILKNFLTSRDTAYKIGENSNGTNRADGWNNIPIVRMTNISLMPGKYEFDELLSEIDYGFYLSTNSSWSIDDKRINFQFGTEIAYEIKNGKLTGKIFKNPIYTGITPEFWGSCDGVCNEKYWKLYGLPNCGKGQPGQSAHVGHGSSPARFRNVKVGVKDVK</sequence>
<dbReference type="InterPro" id="IPR051463">
    <property type="entry name" value="Peptidase_U62_metallo"/>
</dbReference>
<dbReference type="Pfam" id="PF01523">
    <property type="entry name" value="PmbA_TldD_1st"/>
    <property type="match status" value="1"/>
</dbReference>
<dbReference type="EMBL" id="AYSO01000017">
    <property type="protein sequence ID" value="KIE46490.1"/>
    <property type="molecule type" value="Genomic_DNA"/>
</dbReference>
<dbReference type="Pfam" id="PF19290">
    <property type="entry name" value="PmbA_TldD_2nd"/>
    <property type="match status" value="1"/>
</dbReference>
<dbReference type="OrthoDB" id="9803213at2"/>
<dbReference type="InterPro" id="IPR002510">
    <property type="entry name" value="Metalloprtase-TldD/E_N"/>
</dbReference>
<keyword evidence="3" id="KW-0378">Hydrolase</keyword>
<evidence type="ECO:0000256" key="3">
    <source>
        <dbReference type="ARBA" id="ARBA00022801"/>
    </source>
</evidence>
<dbReference type="Gene3D" id="3.30.2290.10">
    <property type="entry name" value="PmbA/TldD superfamily"/>
    <property type="match status" value="1"/>
</dbReference>
<evidence type="ECO:0000259" key="6">
    <source>
        <dbReference type="Pfam" id="PF19289"/>
    </source>
</evidence>
<protein>
    <submittedName>
        <fullName evidence="8">Modulator of DNA gyrase family protein</fullName>
    </submittedName>
</protein>
<evidence type="ECO:0000259" key="7">
    <source>
        <dbReference type="Pfam" id="PF19290"/>
    </source>
</evidence>
<gene>
    <name evidence="8" type="ORF">U732_1702</name>
</gene>